<dbReference type="Gene3D" id="4.10.220.110">
    <property type="match status" value="1"/>
</dbReference>
<dbReference type="Gene3D" id="2.40.50.230">
    <property type="entry name" value="Gp5 N-terminal domain"/>
    <property type="match status" value="1"/>
</dbReference>
<feature type="domain" description="Gp5/Type VI secretion system Vgr C-terminal trimerisation" evidence="5">
    <location>
        <begin position="474"/>
        <end position="565"/>
    </location>
</feature>
<dbReference type="InterPro" id="IPR037026">
    <property type="entry name" value="Vgr_OB-fold_dom_sf"/>
</dbReference>
<dbReference type="Proteomes" id="UP000019095">
    <property type="component" value="Chromosome"/>
</dbReference>
<evidence type="ECO:0000256" key="3">
    <source>
        <dbReference type="ARBA" id="ARBA00022525"/>
    </source>
</evidence>
<evidence type="ECO:0000256" key="1">
    <source>
        <dbReference type="ARBA" id="ARBA00004613"/>
    </source>
</evidence>
<keyword evidence="3" id="KW-0964">Secreted</keyword>
<dbReference type="Gene3D" id="3.55.50.10">
    <property type="entry name" value="Baseplate protein-like domains"/>
    <property type="match status" value="1"/>
</dbReference>
<proteinExistence type="inferred from homology"/>
<dbReference type="InterPro" id="IPR017847">
    <property type="entry name" value="T6SS_RhsGE_Vgr_subset"/>
</dbReference>
<sequence>MNMDIPQLQNRPVIAHTPMPEVLHFKSMKGQAGLSELFEFNVELVAKTYMLDVRSLLGKPLTLQVETASGAPHYLNGQIIRFELVGRELLNSEYYVYRATVRPSLWYLTQSRDNRIFQNKSVVDILKQVLGAYSFPVEYNLTESYRNWEYCVQYQESDFDFVSRLMEHEGIYYWFRHENGEHTLVLTDDMSTHEPAPGHDTYTFYDGQMHMLAHEEFVSDWHVQAQITPGGYATVDYDFRKPSARLDSTSKNAETANTDKLEIYEWQGGYQEADHGEKYARLRLQEIQGAREQVLGICNIRAVEPGRNFKLRNHPRRTENREYLCVSASYNMSVAGYSTGTEQEDHFEVIFRALPSNIQFRAPRVTPQPKTSGPQTARVVGPAGEELWTDQYGRIKVMFHWDRQATGDENSSCWIRVSSPWAGGGFGGLQLPRINDEVVVDFIGGNPDRPVILGRVYNAQNMPPVSLPANATQSGFRSQSVFGDPSMRNQMIFEDKLGQELVDMRAQLDMVLNVVRNLTVTVGANLKTTVGETETRDVTGTRTTHIVGHEKETFDAGVHRDITASGLTDHIKGGATTKIITGNNVFRVEEGTNTVYVKSNEHHTIDGTLHQDVKEAATLHYKNKLTRTVAETEDVTVTGAATHTYENTFTSKHGGKVLFDATKQDFEILCKKYTITASSGEIKNVTSHAVNNYKAGRDTTVSGIDYKAVTILGYDVMPIKVSVTWAVNFGYSSLAIQVQPLRVALRGIAMQLDGLNLALTGLKFSNQAVKVDVSGASWKADGIDLKTTAAKTTLQGLGVTLAGLKLFA</sequence>
<dbReference type="Pfam" id="PF05954">
    <property type="entry name" value="Phage_GPD"/>
    <property type="match status" value="1"/>
</dbReference>
<dbReference type="SUPFAM" id="SSF69279">
    <property type="entry name" value="Phage tail proteins"/>
    <property type="match status" value="2"/>
</dbReference>
<evidence type="ECO:0000256" key="2">
    <source>
        <dbReference type="ARBA" id="ARBA00005558"/>
    </source>
</evidence>
<dbReference type="SUPFAM" id="SSF69255">
    <property type="entry name" value="gp5 N-terminal domain-like"/>
    <property type="match status" value="1"/>
</dbReference>
<dbReference type="GO" id="GO:0005576">
    <property type="term" value="C:extracellular region"/>
    <property type="evidence" value="ECO:0007669"/>
    <property type="project" value="UniProtKB-SubCell"/>
</dbReference>
<accession>W0PGR2</accession>
<dbReference type="PANTHER" id="PTHR32305">
    <property type="match status" value="1"/>
</dbReference>
<evidence type="ECO:0000313" key="7">
    <source>
        <dbReference type="Proteomes" id="UP000019095"/>
    </source>
</evidence>
<evidence type="ECO:0000259" key="5">
    <source>
        <dbReference type="Pfam" id="PF22178"/>
    </source>
</evidence>
<dbReference type="InterPro" id="IPR050708">
    <property type="entry name" value="T6SS_VgrG/RHS"/>
</dbReference>
<comment type="similarity">
    <text evidence="2">Belongs to the VgrG protein family.</text>
</comment>
<comment type="subcellular location">
    <subcellularLocation>
        <location evidence="1">Secreted</location>
    </subcellularLocation>
</comment>
<feature type="domain" description="Gp5/Type VI secretion system Vgr protein OB-fold" evidence="4">
    <location>
        <begin position="390"/>
        <end position="457"/>
    </location>
</feature>
<dbReference type="EMBL" id="CP003915">
    <property type="protein sequence ID" value="AHG64942.1"/>
    <property type="molecule type" value="Genomic_DNA"/>
</dbReference>
<name>W0PGR2_ADVMD</name>
<dbReference type="eggNOG" id="COG3501">
    <property type="taxonomic scope" value="Bacteria"/>
</dbReference>
<dbReference type="Pfam" id="PF04717">
    <property type="entry name" value="Phage_base_V"/>
    <property type="match status" value="1"/>
</dbReference>
<reference evidence="6 7" key="1">
    <citation type="journal article" date="2014" name="Microbiology">
        <title>Unravelling the complete genome sequence of Advenella mimigardefordensis strain DPN7T and novel insights in the catabolism of the xenobiotic polythioester precursor 3,3'-dithiodipropionate.</title>
        <authorList>
            <person name="Wubbeler J.H."/>
            <person name="Hiessl S."/>
            <person name="Schuldes J."/>
            <person name="Thurmer A."/>
            <person name="Daniel R."/>
            <person name="Steinbuchel A."/>
        </authorList>
    </citation>
    <scope>NUCLEOTIDE SEQUENCE [LARGE SCALE GENOMIC DNA]</scope>
    <source>
        <strain evidence="7">DSM 17166 / LMG 22922 / DPN7</strain>
    </source>
</reference>
<dbReference type="PATRIC" id="fig|1247726.3.peg.3159"/>
<dbReference type="KEGG" id="amim:MIM_c28770"/>
<organism evidence="6 7">
    <name type="scientific">Advenella mimigardefordensis (strain DSM 17166 / LMG 22922 / DPN7)</name>
    <dbReference type="NCBI Taxonomy" id="1247726"/>
    <lineage>
        <taxon>Bacteria</taxon>
        <taxon>Pseudomonadati</taxon>
        <taxon>Pseudomonadota</taxon>
        <taxon>Betaproteobacteria</taxon>
        <taxon>Burkholderiales</taxon>
        <taxon>Alcaligenaceae</taxon>
    </lineage>
</organism>
<dbReference type="Pfam" id="PF22178">
    <property type="entry name" value="Gp5_trimer_C"/>
    <property type="match status" value="1"/>
</dbReference>
<dbReference type="NCBIfam" id="TIGR01646">
    <property type="entry name" value="vgr_GE"/>
    <property type="match status" value="1"/>
</dbReference>
<keyword evidence="7" id="KW-1185">Reference proteome</keyword>
<dbReference type="InterPro" id="IPR054030">
    <property type="entry name" value="Gp5_Vgr_C"/>
</dbReference>
<dbReference type="NCBIfam" id="TIGR03361">
    <property type="entry name" value="VI_Rhs_Vgr"/>
    <property type="match status" value="1"/>
</dbReference>
<gene>
    <name evidence="6" type="ORF">MIM_c28770</name>
</gene>
<dbReference type="AlphaFoldDB" id="W0PGR2"/>
<evidence type="ECO:0000313" key="6">
    <source>
        <dbReference type="EMBL" id="AHG64942.1"/>
    </source>
</evidence>
<evidence type="ECO:0000259" key="4">
    <source>
        <dbReference type="Pfam" id="PF04717"/>
    </source>
</evidence>
<dbReference type="InterPro" id="IPR006531">
    <property type="entry name" value="Gp5/Vgr_OB"/>
</dbReference>
<dbReference type="PANTHER" id="PTHR32305:SF15">
    <property type="entry name" value="PROTEIN RHSA-RELATED"/>
    <property type="match status" value="1"/>
</dbReference>
<protein>
    <submittedName>
        <fullName evidence="6">Putative type VI secretion system protein, Rhs element Vgr protein family</fullName>
    </submittedName>
</protein>
<dbReference type="STRING" id="1247726.MIM_c28770"/>
<dbReference type="InterPro" id="IPR006533">
    <property type="entry name" value="T6SS_Vgr_RhsGE"/>
</dbReference>
<dbReference type="HOGENOM" id="CLU_004121_7_3_4"/>
<dbReference type="SUPFAM" id="SSF69349">
    <property type="entry name" value="Phage fibre proteins"/>
    <property type="match status" value="1"/>
</dbReference>
<dbReference type="Gene3D" id="2.30.110.50">
    <property type="match status" value="1"/>
</dbReference>